<dbReference type="AlphaFoldDB" id="A0A8S3S0F8"/>
<reference evidence="1" key="1">
    <citation type="submission" date="2021-03" db="EMBL/GenBank/DDBJ databases">
        <authorList>
            <person name="Bekaert M."/>
        </authorList>
    </citation>
    <scope>NUCLEOTIDE SEQUENCE</scope>
</reference>
<proteinExistence type="predicted"/>
<evidence type="ECO:0000313" key="1">
    <source>
        <dbReference type="EMBL" id="CAG2215347.1"/>
    </source>
</evidence>
<dbReference type="OrthoDB" id="10503530at2759"/>
<name>A0A8S3S0F8_MYTED</name>
<organism evidence="1 2">
    <name type="scientific">Mytilus edulis</name>
    <name type="common">Blue mussel</name>
    <dbReference type="NCBI Taxonomy" id="6550"/>
    <lineage>
        <taxon>Eukaryota</taxon>
        <taxon>Metazoa</taxon>
        <taxon>Spiralia</taxon>
        <taxon>Lophotrochozoa</taxon>
        <taxon>Mollusca</taxon>
        <taxon>Bivalvia</taxon>
        <taxon>Autobranchia</taxon>
        <taxon>Pteriomorphia</taxon>
        <taxon>Mytilida</taxon>
        <taxon>Mytiloidea</taxon>
        <taxon>Mytilidae</taxon>
        <taxon>Mytilinae</taxon>
        <taxon>Mytilus</taxon>
    </lineage>
</organism>
<gene>
    <name evidence="1" type="ORF">MEDL_29132</name>
</gene>
<dbReference type="Proteomes" id="UP000683360">
    <property type="component" value="Unassembled WGS sequence"/>
</dbReference>
<sequence>MTNVVSLLNDKEIGFKEIGPKPHKPLEVVCSDLIFPHVDNISKRHDFGNQTLISFEVKVRVIDVQFVSTLTSNFSLYYLIEVNKTFMQLDIEPAQKLVIRPLKSPVNTKAINTSKLENNTCITTKVDNETNEVNETKHSRKWISKQLRIRFFENGL</sequence>
<evidence type="ECO:0000313" key="2">
    <source>
        <dbReference type="Proteomes" id="UP000683360"/>
    </source>
</evidence>
<comment type="caution">
    <text evidence="1">The sequence shown here is derived from an EMBL/GenBank/DDBJ whole genome shotgun (WGS) entry which is preliminary data.</text>
</comment>
<protein>
    <submittedName>
        <fullName evidence="1">Uncharacterized protein</fullName>
    </submittedName>
</protein>
<accession>A0A8S3S0F8</accession>
<keyword evidence="2" id="KW-1185">Reference proteome</keyword>
<dbReference type="EMBL" id="CAJPWZ010001441">
    <property type="protein sequence ID" value="CAG2215347.1"/>
    <property type="molecule type" value="Genomic_DNA"/>
</dbReference>